<evidence type="ECO:0000313" key="1">
    <source>
        <dbReference type="EMBL" id="WXB02514.1"/>
    </source>
</evidence>
<dbReference type="Proteomes" id="UP001374803">
    <property type="component" value="Chromosome"/>
</dbReference>
<name>A0ABZ2KV08_9BACT</name>
<evidence type="ECO:0000313" key="2">
    <source>
        <dbReference type="Proteomes" id="UP001374803"/>
    </source>
</evidence>
<accession>A0ABZ2KV08</accession>
<proteinExistence type="predicted"/>
<sequence>MSDDKLRDLMGALFKAIDPEKLERELLSVLSRDPARSGEGGEHAAAAGKLVGQLAMVDLLDESILGAQVGDKSYPLRVFFATLGASLSAGEHEETAFPLACAFGVYFRVPMDEESKMRIGLVASRLYYRFVEVTALEGRLQISPLLASLMNGELEHVRFESIDHQTIFDSQVHERAQGAVATGARIVAPQSFLCRVGANGLVRVRAEVRT</sequence>
<organism evidence="1 2">
    <name type="scientific">Pendulispora rubella</name>
    <dbReference type="NCBI Taxonomy" id="2741070"/>
    <lineage>
        <taxon>Bacteria</taxon>
        <taxon>Pseudomonadati</taxon>
        <taxon>Myxococcota</taxon>
        <taxon>Myxococcia</taxon>
        <taxon>Myxococcales</taxon>
        <taxon>Sorangiineae</taxon>
        <taxon>Pendulisporaceae</taxon>
        <taxon>Pendulispora</taxon>
    </lineage>
</organism>
<dbReference type="EMBL" id="CP089983">
    <property type="protein sequence ID" value="WXB02514.1"/>
    <property type="molecule type" value="Genomic_DNA"/>
</dbReference>
<protein>
    <submittedName>
        <fullName evidence="1">Uncharacterized protein</fullName>
    </submittedName>
</protein>
<dbReference type="RefSeq" id="WP_394832143.1">
    <property type="nucleotide sequence ID" value="NZ_CP089929.1"/>
</dbReference>
<reference evidence="1" key="1">
    <citation type="submission" date="2021-12" db="EMBL/GenBank/DDBJ databases">
        <title>Discovery of the Pendulisporaceae a myxobacterial family with distinct sporulation behavior and unique specialized metabolism.</title>
        <authorList>
            <person name="Garcia R."/>
            <person name="Popoff A."/>
            <person name="Bader C.D."/>
            <person name="Loehr J."/>
            <person name="Walesch S."/>
            <person name="Walt C."/>
            <person name="Boldt J."/>
            <person name="Bunk B."/>
            <person name="Haeckl F.J.F.P.J."/>
            <person name="Gunesch A.P."/>
            <person name="Birkelbach J."/>
            <person name="Nuebel U."/>
            <person name="Pietschmann T."/>
            <person name="Bach T."/>
            <person name="Mueller R."/>
        </authorList>
    </citation>
    <scope>NUCLEOTIDE SEQUENCE</scope>
    <source>
        <strain evidence="1">MSr11367</strain>
    </source>
</reference>
<gene>
    <name evidence="1" type="ORF">LVJ94_37060</name>
</gene>
<keyword evidence="2" id="KW-1185">Reference proteome</keyword>